<dbReference type="Pfam" id="PF10531">
    <property type="entry name" value="SLBB"/>
    <property type="match status" value="1"/>
</dbReference>
<keyword evidence="1 2" id="KW-0732">Signal</keyword>
<dbReference type="Proteomes" id="UP000651050">
    <property type="component" value="Unassembled WGS sequence"/>
</dbReference>
<dbReference type="InterPro" id="IPR049712">
    <property type="entry name" value="Poly_export"/>
</dbReference>
<proteinExistence type="predicted"/>
<name>A0A931H5X1_9BURK</name>
<dbReference type="RefSeq" id="WP_196986868.1">
    <property type="nucleotide sequence ID" value="NZ_JADWYS010000001.1"/>
</dbReference>
<evidence type="ECO:0000256" key="2">
    <source>
        <dbReference type="SAM" id="SignalP"/>
    </source>
</evidence>
<reference evidence="5" key="1">
    <citation type="submission" date="2020-11" db="EMBL/GenBank/DDBJ databases">
        <title>Bacterial whole genome sequence for Caenimonas sp. DR4.4.</title>
        <authorList>
            <person name="Le V."/>
            <person name="Ko S.-R."/>
            <person name="Ahn C.-Y."/>
            <person name="Oh H.-M."/>
        </authorList>
    </citation>
    <scope>NUCLEOTIDE SEQUENCE</scope>
    <source>
        <strain evidence="5">DR4.4</strain>
    </source>
</reference>
<feature type="domain" description="Soluble ligand binding" evidence="4">
    <location>
        <begin position="140"/>
        <end position="185"/>
    </location>
</feature>
<feature type="signal peptide" evidence="2">
    <location>
        <begin position="1"/>
        <end position="20"/>
    </location>
</feature>
<dbReference type="PANTHER" id="PTHR33619">
    <property type="entry name" value="POLYSACCHARIDE EXPORT PROTEIN GFCE-RELATED"/>
    <property type="match status" value="1"/>
</dbReference>
<accession>A0A931H5X1</accession>
<dbReference type="InterPro" id="IPR019554">
    <property type="entry name" value="Soluble_ligand-bd"/>
</dbReference>
<evidence type="ECO:0000259" key="4">
    <source>
        <dbReference type="Pfam" id="PF10531"/>
    </source>
</evidence>
<comment type="caution">
    <text evidence="5">The sequence shown here is derived from an EMBL/GenBank/DDBJ whole genome shotgun (WGS) entry which is preliminary data.</text>
</comment>
<sequence>MSACLMVIALAFHGLCAAQAMDMRVGVAQPSEAGATPADPGARRAPVPQSMSVPLVSLGKDYRVGPNDLIDIEVLDLDNLKRTVRVNAAGAISMPLIGQVVVAGLSSQEVEQLIADRYREKYLQNPQVSIFIKEFTTERITVEGAVNRPGIFPLTGQITLLRALALAGGFAPIANSSQVMLYRVNDQRVREVAVYDIEKIRAGKNDDPPIRGDDLIVVQRDSTRVMLKDSLFRDIIDSINPFSVLGTR</sequence>
<evidence type="ECO:0000256" key="1">
    <source>
        <dbReference type="ARBA" id="ARBA00022729"/>
    </source>
</evidence>
<evidence type="ECO:0000259" key="3">
    <source>
        <dbReference type="Pfam" id="PF02563"/>
    </source>
</evidence>
<dbReference type="Pfam" id="PF02563">
    <property type="entry name" value="Poly_export"/>
    <property type="match status" value="1"/>
</dbReference>
<evidence type="ECO:0000313" key="6">
    <source>
        <dbReference type="Proteomes" id="UP000651050"/>
    </source>
</evidence>
<dbReference type="Gene3D" id="3.10.560.10">
    <property type="entry name" value="Outer membrane lipoprotein wza domain like"/>
    <property type="match status" value="1"/>
</dbReference>
<dbReference type="EMBL" id="JADWYS010000001">
    <property type="protein sequence ID" value="MBG9389052.1"/>
    <property type="molecule type" value="Genomic_DNA"/>
</dbReference>
<evidence type="ECO:0000313" key="5">
    <source>
        <dbReference type="EMBL" id="MBG9389052.1"/>
    </source>
</evidence>
<feature type="domain" description="Polysaccharide export protein N-terminal" evidence="3">
    <location>
        <begin position="60"/>
        <end position="132"/>
    </location>
</feature>
<dbReference type="AlphaFoldDB" id="A0A931H5X1"/>
<dbReference type="GO" id="GO:0015159">
    <property type="term" value="F:polysaccharide transmembrane transporter activity"/>
    <property type="evidence" value="ECO:0007669"/>
    <property type="project" value="InterPro"/>
</dbReference>
<gene>
    <name evidence="5" type="ORF">I5803_13535</name>
</gene>
<feature type="chain" id="PRO_5036951853" evidence="2">
    <location>
        <begin position="21"/>
        <end position="248"/>
    </location>
</feature>
<keyword evidence="6" id="KW-1185">Reference proteome</keyword>
<protein>
    <submittedName>
        <fullName evidence="5">Polysaccharide export protein</fullName>
    </submittedName>
</protein>
<dbReference type="InterPro" id="IPR003715">
    <property type="entry name" value="Poly_export_N"/>
</dbReference>
<dbReference type="PANTHER" id="PTHR33619:SF3">
    <property type="entry name" value="POLYSACCHARIDE EXPORT PROTEIN GFCE-RELATED"/>
    <property type="match status" value="1"/>
</dbReference>
<organism evidence="5 6">
    <name type="scientific">Caenimonas aquaedulcis</name>
    <dbReference type="NCBI Taxonomy" id="2793270"/>
    <lineage>
        <taxon>Bacteria</taxon>
        <taxon>Pseudomonadati</taxon>
        <taxon>Pseudomonadota</taxon>
        <taxon>Betaproteobacteria</taxon>
        <taxon>Burkholderiales</taxon>
        <taxon>Comamonadaceae</taxon>
        <taxon>Caenimonas</taxon>
    </lineage>
</organism>